<proteinExistence type="predicted"/>
<dbReference type="Pfam" id="PF09498">
    <property type="entry name" value="DUF2388"/>
    <property type="match status" value="1"/>
</dbReference>
<dbReference type="EMBL" id="MSCT01000010">
    <property type="protein sequence ID" value="OLF53984.1"/>
    <property type="molecule type" value="Genomic_DNA"/>
</dbReference>
<reference evidence="2 3" key="1">
    <citation type="submission" date="2016-12" db="EMBL/GenBank/DDBJ databases">
        <authorList>
            <person name="Song W.-J."/>
            <person name="Kurnit D.M."/>
        </authorList>
    </citation>
    <scope>NUCLEOTIDE SEQUENCE [LARGE SCALE GENOMIC DNA]</scope>
    <source>
        <strain evidence="2 3">PCL1601</strain>
    </source>
</reference>
<evidence type="ECO:0000256" key="1">
    <source>
        <dbReference type="SAM" id="SignalP"/>
    </source>
</evidence>
<dbReference type="OrthoDB" id="7022011at2"/>
<dbReference type="InterPro" id="IPR012661">
    <property type="entry name" value="CHP02448"/>
</dbReference>
<evidence type="ECO:0000313" key="2">
    <source>
        <dbReference type="EMBL" id="OLF53984.1"/>
    </source>
</evidence>
<dbReference type="NCBIfam" id="TIGR02448">
    <property type="entry name" value="conserverd hypothetical protein"/>
    <property type="match status" value="1"/>
</dbReference>
<protein>
    <recommendedName>
        <fullName evidence="4">Holliday junction resolvasome, helicase subunit</fullName>
    </recommendedName>
</protein>
<feature type="signal peptide" evidence="1">
    <location>
        <begin position="1"/>
        <end position="23"/>
    </location>
</feature>
<dbReference type="Proteomes" id="UP000185578">
    <property type="component" value="Unassembled WGS sequence"/>
</dbReference>
<dbReference type="RefSeq" id="WP_075119530.1">
    <property type="nucleotide sequence ID" value="NZ_MSCT01000010.1"/>
</dbReference>
<feature type="chain" id="PRO_5012931961" description="Holliday junction resolvasome, helicase subunit" evidence="1">
    <location>
        <begin position="24"/>
        <end position="107"/>
    </location>
</feature>
<sequence>MTPRKTRLPLLLCACLLASVGQATSLVISTDIGMSLTLSSTRNTANLSGSFKDDKRVLAAKTDAAAFVASAGDIRGAQLETALRHIRQRFEAAPYSDLQLASAILTL</sequence>
<accession>A0A1Q8EQA7</accession>
<name>A0A1Q8EQA7_9PSED</name>
<evidence type="ECO:0008006" key="4">
    <source>
        <dbReference type="Google" id="ProtNLM"/>
    </source>
</evidence>
<evidence type="ECO:0000313" key="3">
    <source>
        <dbReference type="Proteomes" id="UP000185578"/>
    </source>
</evidence>
<organism evidence="2 3">
    <name type="scientific">Pseudomonas chlororaphis</name>
    <dbReference type="NCBI Taxonomy" id="587753"/>
    <lineage>
        <taxon>Bacteria</taxon>
        <taxon>Pseudomonadati</taxon>
        <taxon>Pseudomonadota</taxon>
        <taxon>Gammaproteobacteria</taxon>
        <taxon>Pseudomonadales</taxon>
        <taxon>Pseudomonadaceae</taxon>
        <taxon>Pseudomonas</taxon>
    </lineage>
</organism>
<dbReference type="AlphaFoldDB" id="A0A1Q8EQA7"/>
<keyword evidence="1" id="KW-0732">Signal</keyword>
<comment type="caution">
    <text evidence="2">The sequence shown here is derived from an EMBL/GenBank/DDBJ whole genome shotgun (WGS) entry which is preliminary data.</text>
</comment>
<gene>
    <name evidence="2" type="ORF">BTN82_13060</name>
</gene>